<dbReference type="Gene3D" id="3.10.50.40">
    <property type="match status" value="1"/>
</dbReference>
<gene>
    <name evidence="4" type="primary">peb4</name>
    <name evidence="4" type="ORF">AMOL_0424</name>
    <name evidence="5" type="ORF">CPU12_02850</name>
</gene>
<proteinExistence type="predicted"/>
<evidence type="ECO:0000313" key="4">
    <source>
        <dbReference type="EMBL" id="AXX91440.1"/>
    </source>
</evidence>
<dbReference type="InterPro" id="IPR046357">
    <property type="entry name" value="PPIase_dom_sf"/>
</dbReference>
<sequence length="269" mass="30639">MRKIVSSVIATLVLTTSLSAASDYYASVNGEKITKDDLAVILRNKNVDIDLLPKDRKDKIIQQAIKKKLFTFEALKSGIEKEKEFKDALDKIKKDLALEIWMQQQFKAVKVSDKEVKDYFNNNKSKFKEPAILEARHILLKNDADAKKVIAKLNKAKNKKDEFIKLAKEMSTGPTANKGGYLGKFPENRMVPEFSKAAKALKVGEYSKTPVKTQFGYHVIYLESKTASKPLSYDKVENNIKQFLLQSKFKDRMDNISKKLKNEAKIVIK</sequence>
<dbReference type="SUPFAM" id="SSF54534">
    <property type="entry name" value="FKBP-like"/>
    <property type="match status" value="1"/>
</dbReference>
<evidence type="ECO:0000259" key="3">
    <source>
        <dbReference type="PROSITE" id="PS50198"/>
    </source>
</evidence>
<dbReference type="InterPro" id="IPR027304">
    <property type="entry name" value="Trigger_fact/SurA_dom_sf"/>
</dbReference>
<evidence type="ECO:0000256" key="2">
    <source>
        <dbReference type="SAM" id="SignalP"/>
    </source>
</evidence>
<dbReference type="PANTHER" id="PTHR47245">
    <property type="entry name" value="PEPTIDYLPROLYL ISOMERASE"/>
    <property type="match status" value="1"/>
</dbReference>
<feature type="signal peptide" evidence="2">
    <location>
        <begin position="1"/>
        <end position="21"/>
    </location>
</feature>
<dbReference type="KEGG" id="amol:AMOL_0424"/>
<dbReference type="EMBL" id="CP032098">
    <property type="protein sequence ID" value="AXX91440.1"/>
    <property type="molecule type" value="Genomic_DNA"/>
</dbReference>
<evidence type="ECO:0000256" key="1">
    <source>
        <dbReference type="PROSITE-ProRule" id="PRU00278"/>
    </source>
</evidence>
<dbReference type="RefSeq" id="WP_099341572.1">
    <property type="nucleotide sequence ID" value="NZ_CP032098.1"/>
</dbReference>
<dbReference type="InterPro" id="IPR000297">
    <property type="entry name" value="PPIase_PpiC"/>
</dbReference>
<keyword evidence="1" id="KW-0697">Rotamase</keyword>
<dbReference type="SUPFAM" id="SSF109998">
    <property type="entry name" value="Triger factor/SurA peptide-binding domain-like"/>
    <property type="match status" value="1"/>
</dbReference>
<name>A0A2G1DJW9_9BACT</name>
<dbReference type="GO" id="GO:0003755">
    <property type="term" value="F:peptidyl-prolyl cis-trans isomerase activity"/>
    <property type="evidence" value="ECO:0007669"/>
    <property type="project" value="UniProtKB-KW"/>
</dbReference>
<keyword evidence="2" id="KW-0732">Signal</keyword>
<evidence type="ECO:0000313" key="7">
    <source>
        <dbReference type="Proteomes" id="UP000262712"/>
    </source>
</evidence>
<feature type="chain" id="PRO_5044573596" evidence="2">
    <location>
        <begin position="22"/>
        <end position="269"/>
    </location>
</feature>
<dbReference type="InterPro" id="IPR023058">
    <property type="entry name" value="PPIase_PpiC_CS"/>
</dbReference>
<organism evidence="5 6">
    <name type="scientific">Malaciobacter molluscorum LMG 25693</name>
    <dbReference type="NCBI Taxonomy" id="870501"/>
    <lineage>
        <taxon>Bacteria</taxon>
        <taxon>Pseudomonadati</taxon>
        <taxon>Campylobacterota</taxon>
        <taxon>Epsilonproteobacteria</taxon>
        <taxon>Campylobacterales</taxon>
        <taxon>Arcobacteraceae</taxon>
        <taxon>Malaciobacter</taxon>
    </lineage>
</organism>
<keyword evidence="6" id="KW-1185">Reference proteome</keyword>
<evidence type="ECO:0000313" key="6">
    <source>
        <dbReference type="Proteomes" id="UP000221222"/>
    </source>
</evidence>
<reference evidence="4 7" key="2">
    <citation type="submission" date="2018-08" db="EMBL/GenBank/DDBJ databases">
        <title>Complete genome of the Arcobacter molluscorum type strain LMG 25693.</title>
        <authorList>
            <person name="Miller W.G."/>
            <person name="Yee E."/>
            <person name="Bono J.L."/>
        </authorList>
    </citation>
    <scope>NUCLEOTIDE SEQUENCE [LARGE SCALE GENOMIC DNA]</scope>
    <source>
        <strain evidence="4 7">CECT 7696</strain>
    </source>
</reference>
<dbReference type="PROSITE" id="PS01096">
    <property type="entry name" value="PPIC_PPIASE_1"/>
    <property type="match status" value="1"/>
</dbReference>
<dbReference type="PANTHER" id="PTHR47245:SF2">
    <property type="entry name" value="PEPTIDYL-PROLYL CIS-TRANS ISOMERASE HP_0175-RELATED"/>
    <property type="match status" value="1"/>
</dbReference>
<dbReference type="EMBL" id="NXFY01000003">
    <property type="protein sequence ID" value="PHO18813.1"/>
    <property type="molecule type" value="Genomic_DNA"/>
</dbReference>
<keyword evidence="1 5" id="KW-0413">Isomerase</keyword>
<dbReference type="Proteomes" id="UP000262712">
    <property type="component" value="Chromosome"/>
</dbReference>
<evidence type="ECO:0000313" key="5">
    <source>
        <dbReference type="EMBL" id="PHO18813.1"/>
    </source>
</evidence>
<protein>
    <submittedName>
        <fullName evidence="4">Major antigenic peptide / PpiC-type peptidyl-prolyl cis-trans isomerase</fullName>
    </submittedName>
    <submittedName>
        <fullName evidence="5">Peptidylprolyl isomerase</fullName>
    </submittedName>
</protein>
<dbReference type="Gene3D" id="1.10.8.1040">
    <property type="match status" value="1"/>
</dbReference>
<feature type="domain" description="PpiC" evidence="3">
    <location>
        <begin position="130"/>
        <end position="224"/>
    </location>
</feature>
<reference evidence="5 6" key="1">
    <citation type="submission" date="2017-09" db="EMBL/GenBank/DDBJ databases">
        <title>Arcobacter canalis sp. nov., a new species isolated from a water canal contaminated with urban sewage.</title>
        <authorList>
            <person name="Perez-Cataluna A."/>
            <person name="Salas-Masso N."/>
            <person name="Figueras M.J."/>
        </authorList>
    </citation>
    <scope>NUCLEOTIDE SEQUENCE [LARGE SCALE GENOMIC DNA]</scope>
    <source>
        <strain evidence="5 6">F98-3</strain>
    </source>
</reference>
<accession>A0A2G1DJW9</accession>
<dbReference type="Proteomes" id="UP000221222">
    <property type="component" value="Unassembled WGS sequence"/>
</dbReference>
<dbReference type="PROSITE" id="PS50198">
    <property type="entry name" value="PPIC_PPIASE_2"/>
    <property type="match status" value="1"/>
</dbReference>
<dbReference type="InterPro" id="IPR050245">
    <property type="entry name" value="PrsA_foldase"/>
</dbReference>
<dbReference type="Pfam" id="PF13145">
    <property type="entry name" value="Rotamase_2"/>
    <property type="match status" value="1"/>
</dbReference>
<dbReference type="AlphaFoldDB" id="A0A2G1DJW9"/>